<evidence type="ECO:0000313" key="2">
    <source>
        <dbReference type="EMBL" id="RDE06651.1"/>
    </source>
</evidence>
<proteinExistence type="predicted"/>
<accession>A0A369W3L2</accession>
<dbReference type="EMBL" id="QQNB01000001">
    <property type="protein sequence ID" value="RDE06651.1"/>
    <property type="molecule type" value="Genomic_DNA"/>
</dbReference>
<protein>
    <submittedName>
        <fullName evidence="2">Transporter</fullName>
    </submittedName>
</protein>
<dbReference type="RefSeq" id="WP_114686234.1">
    <property type="nucleotide sequence ID" value="NZ_QQNB01000001.1"/>
</dbReference>
<dbReference type="Proteomes" id="UP000253918">
    <property type="component" value="Unassembled WGS sequence"/>
</dbReference>
<sequence length="266" mass="28616">MIHRLAALAAFLVATPALAQEEGPRFCPNRPSLGESGCVTEPGHVQLEVTALDWQLDRTPDQREDTVIAGDFQVRLGVTPTGELQVDWTPYGHVRTRDRLTGEIERAGRVGDVQVGWRQNLRNPDGKGLSFALEPSVTLPVGRTPVGDGTWSAGVVLPVTYDLNDKLNLGLTSEADAQANESGHGRHFAALETVTLSYDLSDAFNVAAEVQVVQDNDPTEHVTQAVAAGSFGWQPRQGMQLNALAGVGLNRDTPDVRLLTGASFVF</sequence>
<dbReference type="OrthoDB" id="189778at2"/>
<feature type="signal peptide" evidence="1">
    <location>
        <begin position="1"/>
        <end position="19"/>
    </location>
</feature>
<keyword evidence="3" id="KW-1185">Reference proteome</keyword>
<dbReference type="AlphaFoldDB" id="A0A369W3L2"/>
<dbReference type="InterPro" id="IPR025737">
    <property type="entry name" value="FApF"/>
</dbReference>
<evidence type="ECO:0000256" key="1">
    <source>
        <dbReference type="SAM" id="SignalP"/>
    </source>
</evidence>
<reference evidence="2 3" key="1">
    <citation type="submission" date="2018-07" db="EMBL/GenBank/DDBJ databases">
        <title>a novel species of Sphingomonas isolated from the rhizosphere soil of Araceae plant.</title>
        <authorList>
            <person name="Zhiyong W."/>
            <person name="Qinglan Z."/>
            <person name="Zhiwei F."/>
            <person name="Ding X."/>
            <person name="Gejiao W."/>
            <person name="Shixue Z."/>
        </authorList>
    </citation>
    <scope>NUCLEOTIDE SEQUENCE [LARGE SCALE GENOMIC DNA]</scope>
    <source>
        <strain evidence="2 3">WZY 27</strain>
    </source>
</reference>
<dbReference type="Pfam" id="PF13557">
    <property type="entry name" value="Phenol_MetA_deg"/>
    <property type="match status" value="1"/>
</dbReference>
<evidence type="ECO:0000313" key="3">
    <source>
        <dbReference type="Proteomes" id="UP000253918"/>
    </source>
</evidence>
<keyword evidence="1" id="KW-0732">Signal</keyword>
<feature type="chain" id="PRO_5016688379" evidence="1">
    <location>
        <begin position="20"/>
        <end position="266"/>
    </location>
</feature>
<name>A0A369W3L2_9SPHN</name>
<gene>
    <name evidence="2" type="ORF">DVW87_02825</name>
</gene>
<organism evidence="2 3">
    <name type="scientific">Sphingomonas aracearum</name>
    <dbReference type="NCBI Taxonomy" id="2283317"/>
    <lineage>
        <taxon>Bacteria</taxon>
        <taxon>Pseudomonadati</taxon>
        <taxon>Pseudomonadota</taxon>
        <taxon>Alphaproteobacteria</taxon>
        <taxon>Sphingomonadales</taxon>
        <taxon>Sphingomonadaceae</taxon>
        <taxon>Sphingomonas</taxon>
    </lineage>
</organism>
<comment type="caution">
    <text evidence="2">The sequence shown here is derived from an EMBL/GenBank/DDBJ whole genome shotgun (WGS) entry which is preliminary data.</text>
</comment>